<sequence>MGSSQAIRSIPVERIRRLQFQWRRRLSHSSPKGVTKRDGGARASPEVSSTSTMRCQERETKRKQGGKKRRD</sequence>
<evidence type="ECO:0000313" key="3">
    <source>
        <dbReference type="Proteomes" id="UP000887116"/>
    </source>
</evidence>
<reference evidence="2" key="1">
    <citation type="submission" date="2020-07" db="EMBL/GenBank/DDBJ databases">
        <title>Multicomponent nature underlies the extraordinary mechanical properties of spider dragline silk.</title>
        <authorList>
            <person name="Kono N."/>
            <person name="Nakamura H."/>
            <person name="Mori M."/>
            <person name="Yoshida Y."/>
            <person name="Ohtoshi R."/>
            <person name="Malay A.D."/>
            <person name="Moran D.A.P."/>
            <person name="Tomita M."/>
            <person name="Numata K."/>
            <person name="Arakawa K."/>
        </authorList>
    </citation>
    <scope>NUCLEOTIDE SEQUENCE</scope>
</reference>
<dbReference type="EMBL" id="BMAO01013941">
    <property type="protein sequence ID" value="GFQ91884.1"/>
    <property type="molecule type" value="Genomic_DNA"/>
</dbReference>
<gene>
    <name evidence="2" type="ORF">TNCT_555981</name>
</gene>
<protein>
    <submittedName>
        <fullName evidence="2">Uncharacterized protein</fullName>
    </submittedName>
</protein>
<evidence type="ECO:0000313" key="2">
    <source>
        <dbReference type="EMBL" id="GFQ91884.1"/>
    </source>
</evidence>
<organism evidence="2 3">
    <name type="scientific">Trichonephila clavata</name>
    <name type="common">Joro spider</name>
    <name type="synonym">Nephila clavata</name>
    <dbReference type="NCBI Taxonomy" id="2740835"/>
    <lineage>
        <taxon>Eukaryota</taxon>
        <taxon>Metazoa</taxon>
        <taxon>Ecdysozoa</taxon>
        <taxon>Arthropoda</taxon>
        <taxon>Chelicerata</taxon>
        <taxon>Arachnida</taxon>
        <taxon>Araneae</taxon>
        <taxon>Araneomorphae</taxon>
        <taxon>Entelegynae</taxon>
        <taxon>Araneoidea</taxon>
        <taxon>Nephilidae</taxon>
        <taxon>Trichonephila</taxon>
    </lineage>
</organism>
<name>A0A8X6HS62_TRICU</name>
<dbReference type="Proteomes" id="UP000887116">
    <property type="component" value="Unassembled WGS sequence"/>
</dbReference>
<proteinExistence type="predicted"/>
<keyword evidence="3" id="KW-1185">Reference proteome</keyword>
<dbReference type="AlphaFoldDB" id="A0A8X6HS62"/>
<feature type="region of interest" description="Disordered" evidence="1">
    <location>
        <begin position="23"/>
        <end position="71"/>
    </location>
</feature>
<comment type="caution">
    <text evidence="2">The sequence shown here is derived from an EMBL/GenBank/DDBJ whole genome shotgun (WGS) entry which is preliminary data.</text>
</comment>
<accession>A0A8X6HS62</accession>
<evidence type="ECO:0000256" key="1">
    <source>
        <dbReference type="SAM" id="MobiDB-lite"/>
    </source>
</evidence>